<reference evidence="3 4" key="1">
    <citation type="submission" date="2019-10" db="EMBL/GenBank/DDBJ databases">
        <title>Genome sequence of Phaeocystidibacter marisrubri JCM30614 (type strain).</title>
        <authorList>
            <person name="Bowman J.P."/>
        </authorList>
    </citation>
    <scope>NUCLEOTIDE SEQUENCE [LARGE SCALE GENOMIC DNA]</scope>
    <source>
        <strain evidence="3 4">JCM 30614</strain>
    </source>
</reference>
<protein>
    <submittedName>
        <fullName evidence="3">T9SS type A sorting domain-containing protein</fullName>
    </submittedName>
</protein>
<dbReference type="AlphaFoldDB" id="A0A6L3ZHC9"/>
<evidence type="ECO:0000313" key="4">
    <source>
        <dbReference type="Proteomes" id="UP000484164"/>
    </source>
</evidence>
<gene>
    <name evidence="3" type="ORF">F8C82_01195</name>
</gene>
<evidence type="ECO:0000313" key="3">
    <source>
        <dbReference type="EMBL" id="KAB2817039.1"/>
    </source>
</evidence>
<dbReference type="OrthoDB" id="1488838at2"/>
<evidence type="ECO:0000256" key="1">
    <source>
        <dbReference type="ARBA" id="ARBA00022729"/>
    </source>
</evidence>
<keyword evidence="4" id="KW-1185">Reference proteome</keyword>
<evidence type="ECO:0000259" key="2">
    <source>
        <dbReference type="Pfam" id="PF18962"/>
    </source>
</evidence>
<feature type="domain" description="Secretion system C-terminal sorting" evidence="2">
    <location>
        <begin position="553"/>
        <end position="622"/>
    </location>
</feature>
<dbReference type="EMBL" id="WBVQ01000001">
    <property type="protein sequence ID" value="KAB2817039.1"/>
    <property type="molecule type" value="Genomic_DNA"/>
</dbReference>
<dbReference type="Proteomes" id="UP000484164">
    <property type="component" value="Unassembled WGS sequence"/>
</dbReference>
<organism evidence="3 4">
    <name type="scientific">Phaeocystidibacter marisrubri</name>
    <dbReference type="NCBI Taxonomy" id="1577780"/>
    <lineage>
        <taxon>Bacteria</taxon>
        <taxon>Pseudomonadati</taxon>
        <taxon>Bacteroidota</taxon>
        <taxon>Flavobacteriia</taxon>
        <taxon>Flavobacteriales</taxon>
        <taxon>Phaeocystidibacteraceae</taxon>
        <taxon>Phaeocystidibacter</taxon>
    </lineage>
</organism>
<dbReference type="NCBIfam" id="TIGR04183">
    <property type="entry name" value="Por_Secre_tail"/>
    <property type="match status" value="1"/>
</dbReference>
<sequence>MITRKSLLIRYCLKQNQILLASLKMRIKTLFILSMLSISSVAQQEVIGVPTYRPQSPAPLMKTGDTLNLPFKDDFSGAVGFPNTRRWSDAKGYVNNTFPINQPSRGVLTLDGLNEGGRAYDLSHAGSDTLADVVTSAFLDLSTATSPYLNFMYQEGGYGEAPESNDSLVVDFWHVDSARWERVWSVRGGQLQNDEWRWAAISANNPKWLKDGFRFRIGTYGALNGAFDVWNIDYLSMESFRSPQDTVIEDPAVTLPLPSLIDKFTQVPWFHMTNSQFKSSLDLLYRRNGPAPVGGWQLYLRNYNLYQDGSVIDGNVDNTVNSSLDHNQNLTYTLPVATGSINKSVTQETNVTLETWLSGDANAVGIQKNDTIVHTQRFSNVYAFDDGSAERVYGLTQSNSYILYRFQPLLSDTVKGFQMYFGEAGANQSRSPFQIVVFNFQNNAPGTIRYLSDSIYYPQYAGAQNQFYSYELDTSGLYINGTVYIGVKQLSTVPLTIGLDRNTDSLNQIIYGDGVNWFPSLEKNSHLMMRPYFKYHPTDISVREWDEVERAVIYPNPSNGIFRVKLNEWTSANLSVLDLSGRIYWSDEIQNGEEIDLSSLDSGVYLCRLVNGSEVYSLKIIIQN</sequence>
<dbReference type="InterPro" id="IPR026444">
    <property type="entry name" value="Secre_tail"/>
</dbReference>
<keyword evidence="1" id="KW-0732">Signal</keyword>
<dbReference type="Pfam" id="PF18962">
    <property type="entry name" value="Por_Secre_tail"/>
    <property type="match status" value="1"/>
</dbReference>
<accession>A0A6L3ZHC9</accession>
<name>A0A6L3ZHC9_9FLAO</name>
<comment type="caution">
    <text evidence="3">The sequence shown here is derived from an EMBL/GenBank/DDBJ whole genome shotgun (WGS) entry which is preliminary data.</text>
</comment>
<proteinExistence type="predicted"/>